<dbReference type="SUPFAM" id="SSF48350">
    <property type="entry name" value="GTPase activation domain, GAP"/>
    <property type="match status" value="1"/>
</dbReference>
<feature type="compositionally biased region" description="Polar residues" evidence="1">
    <location>
        <begin position="414"/>
        <end position="430"/>
    </location>
</feature>
<dbReference type="Proteomes" id="UP001151295">
    <property type="component" value="Unassembled WGS sequence"/>
</dbReference>
<dbReference type="PANTHER" id="PTHR14149">
    <property type="entry name" value="RAS GTPASE-ACTIVATING PROTEIN WITH IQ MOTIF"/>
    <property type="match status" value="1"/>
</dbReference>
<feature type="compositionally biased region" description="Low complexity" evidence="1">
    <location>
        <begin position="565"/>
        <end position="577"/>
    </location>
</feature>
<feature type="compositionally biased region" description="Polar residues" evidence="1">
    <location>
        <begin position="601"/>
        <end position="610"/>
    </location>
</feature>
<accession>A0ABQ8PNN0</accession>
<feature type="region of interest" description="Disordered" evidence="1">
    <location>
        <begin position="601"/>
        <end position="620"/>
    </location>
</feature>
<sequence>MRKGRKYSIDPDSSYADGMPAKKDETETIVELEGKDTSSTGSTRPIAPKRSVSKLRSGKPDVDGSNNGDSGSSSSWLGRLWCGIRRGRDSTTGSATSETETGILESGAAVVGPIKNPHAAIPADIMFSSKRAALYSKMMTLLIRNPYYISRIINQIKHHECDALLTIILDSVFISRAYEPALTALFTEIIEIEVDRTDSVGTIMRNDAPTVGPTIETIIALGNVSLDPELAAVYQDWARSQLPTRRLPLVVSAVEAASYTEVQNLSRRRQGHLSHLASHCLHDIIGTRHHIPAGLLSICASTLSATKRKFPQIDEGKAYSLVGGIFFLRFINAALTSPNQYGLLDSAPTGTMKTNLKLVARLMQRLSNNSSKPPDEWPIDARKFMKINVNRFHMFLASLTSKTADIEDTKSLGVNQENELDSQNLSSTLSPRHLAEKDGVRVSRVKTMPKEDTHGRRKKNRQASLPRKMASPPLPRRPSASPQLPRRPSASPQVALAGLSSTVSSATAATSDSDQQSGKQLELQTGIPLTIVSGPGADISMATQSSSKSKAMVDAKQAGIGGRDGTSMSNSNSSNNGSGDGSEFSTTSSFSVHSMGNLTPLCGSTAQSRRPSSDEGSDVTLPLNDLYLLQKYLVLYEDAWAPNEPLHYCKLAAVDEDEEDKMPMHRCLKSLGDAPSLMSNCNNHKTRICLYSE</sequence>
<evidence type="ECO:0000313" key="3">
    <source>
        <dbReference type="EMBL" id="KAJ1992817.1"/>
    </source>
</evidence>
<evidence type="ECO:0000256" key="1">
    <source>
        <dbReference type="SAM" id="MobiDB-lite"/>
    </source>
</evidence>
<dbReference type="EMBL" id="JANBQD010000024">
    <property type="protein sequence ID" value="KAJ1992817.1"/>
    <property type="molecule type" value="Genomic_DNA"/>
</dbReference>
<feature type="compositionally biased region" description="Basic and acidic residues" evidence="1">
    <location>
        <begin position="20"/>
        <end position="36"/>
    </location>
</feature>
<gene>
    <name evidence="3" type="primary">gap1_1</name>
    <name evidence="3" type="ORF">EDC05_002601</name>
</gene>
<dbReference type="InterPro" id="IPR001936">
    <property type="entry name" value="RasGAP_dom"/>
</dbReference>
<keyword evidence="4" id="KW-1185">Reference proteome</keyword>
<dbReference type="Pfam" id="PF00616">
    <property type="entry name" value="RasGAP"/>
    <property type="match status" value="1"/>
</dbReference>
<dbReference type="PROSITE" id="PS50018">
    <property type="entry name" value="RAS_GTPASE_ACTIV_2"/>
    <property type="match status" value="1"/>
</dbReference>
<dbReference type="Gene3D" id="1.10.506.10">
    <property type="entry name" value="GTPase Activation - p120gap, domain 1"/>
    <property type="match status" value="1"/>
</dbReference>
<protein>
    <submittedName>
        <fullName evidence="3">RasGAP protein</fullName>
    </submittedName>
</protein>
<name>A0ABQ8PNN0_9FUNG</name>
<feature type="compositionally biased region" description="Low complexity" evidence="1">
    <location>
        <begin position="63"/>
        <end position="74"/>
    </location>
</feature>
<evidence type="ECO:0000313" key="4">
    <source>
        <dbReference type="Proteomes" id="UP001151295"/>
    </source>
</evidence>
<organism evidence="3 4">
    <name type="scientific">Coemansia umbellata</name>
    <dbReference type="NCBI Taxonomy" id="1424467"/>
    <lineage>
        <taxon>Eukaryota</taxon>
        <taxon>Fungi</taxon>
        <taxon>Fungi incertae sedis</taxon>
        <taxon>Zoopagomycota</taxon>
        <taxon>Kickxellomycotina</taxon>
        <taxon>Kickxellomycetes</taxon>
        <taxon>Kickxellales</taxon>
        <taxon>Kickxellaceae</taxon>
        <taxon>Coemansia</taxon>
    </lineage>
</organism>
<feature type="domain" description="Ras-GAP" evidence="2">
    <location>
        <begin position="182"/>
        <end position="368"/>
    </location>
</feature>
<evidence type="ECO:0000259" key="2">
    <source>
        <dbReference type="PROSITE" id="PS50018"/>
    </source>
</evidence>
<feature type="region of interest" description="Disordered" evidence="1">
    <location>
        <begin position="1"/>
        <end position="74"/>
    </location>
</feature>
<feature type="region of interest" description="Disordered" evidence="1">
    <location>
        <begin position="414"/>
        <end position="499"/>
    </location>
</feature>
<dbReference type="SMART" id="SM00323">
    <property type="entry name" value="RasGAP"/>
    <property type="match status" value="1"/>
</dbReference>
<feature type="region of interest" description="Disordered" evidence="1">
    <location>
        <begin position="532"/>
        <end position="590"/>
    </location>
</feature>
<proteinExistence type="predicted"/>
<reference evidence="3" key="1">
    <citation type="submission" date="2022-07" db="EMBL/GenBank/DDBJ databases">
        <title>Phylogenomic reconstructions and comparative analyses of Kickxellomycotina fungi.</title>
        <authorList>
            <person name="Reynolds N.K."/>
            <person name="Stajich J.E."/>
            <person name="Barry K."/>
            <person name="Grigoriev I.V."/>
            <person name="Crous P."/>
            <person name="Smith M.E."/>
        </authorList>
    </citation>
    <scope>NUCLEOTIDE SEQUENCE</scope>
    <source>
        <strain evidence="3">BCRC 34882</strain>
    </source>
</reference>
<dbReference type="InterPro" id="IPR008936">
    <property type="entry name" value="Rho_GTPase_activation_prot"/>
</dbReference>
<feature type="compositionally biased region" description="Low complexity" evidence="1">
    <location>
        <begin position="477"/>
        <end position="499"/>
    </location>
</feature>
<comment type="caution">
    <text evidence="3">The sequence shown here is derived from an EMBL/GenBank/DDBJ whole genome shotgun (WGS) entry which is preliminary data.</text>
</comment>